<dbReference type="OrthoDB" id="3204502at2759"/>
<evidence type="ECO:0000313" key="2">
    <source>
        <dbReference type="EMBL" id="KIY65286.1"/>
    </source>
</evidence>
<feature type="region of interest" description="Disordered" evidence="1">
    <location>
        <begin position="143"/>
        <end position="206"/>
    </location>
</feature>
<protein>
    <submittedName>
        <fullName evidence="2">Uncharacterized protein</fullName>
    </submittedName>
</protein>
<sequence length="206" mass="22037">MPRPILKSLGALPSPPCTPLSSTATPGSSSLAHSPRIRSPRIFKRKSVAHVHFPPTPAIVSSTEATHSAEAYDRAPITVSPNECALPERNGRVYSEDDNAESSSTAMGSYFHPHAFRACELEPHSAPSLSIIPSTSLSILPLDASTSDLPSPASPLSPPSSSEEESDWTMKRTKKIKARPTIKRRKTSREIPKDDGDGLEGCLGGF</sequence>
<evidence type="ECO:0000313" key="3">
    <source>
        <dbReference type="Proteomes" id="UP000054007"/>
    </source>
</evidence>
<reference evidence="2 3" key="1">
    <citation type="journal article" date="2015" name="Fungal Genet. Biol.">
        <title>Evolution of novel wood decay mechanisms in Agaricales revealed by the genome sequences of Fistulina hepatica and Cylindrobasidium torrendii.</title>
        <authorList>
            <person name="Floudas D."/>
            <person name="Held B.W."/>
            <person name="Riley R."/>
            <person name="Nagy L.G."/>
            <person name="Koehler G."/>
            <person name="Ransdell A.S."/>
            <person name="Younus H."/>
            <person name="Chow J."/>
            <person name="Chiniquy J."/>
            <person name="Lipzen A."/>
            <person name="Tritt A."/>
            <person name="Sun H."/>
            <person name="Haridas S."/>
            <person name="LaButti K."/>
            <person name="Ohm R.A."/>
            <person name="Kues U."/>
            <person name="Blanchette R.A."/>
            <person name="Grigoriev I.V."/>
            <person name="Minto R.E."/>
            <person name="Hibbett D.S."/>
        </authorList>
    </citation>
    <scope>NUCLEOTIDE SEQUENCE [LARGE SCALE GENOMIC DNA]</scope>
    <source>
        <strain evidence="2 3">FP15055 ss-10</strain>
    </source>
</reference>
<dbReference type="STRING" id="1314674.A0A0D7B6Z0"/>
<proteinExistence type="predicted"/>
<dbReference type="AlphaFoldDB" id="A0A0D7B6Z0"/>
<name>A0A0D7B6Z0_9AGAR</name>
<gene>
    <name evidence="2" type="ORF">CYLTODRAFT_456447</name>
</gene>
<accession>A0A0D7B6Z0</accession>
<dbReference type="EMBL" id="KN880596">
    <property type="protein sequence ID" value="KIY65286.1"/>
    <property type="molecule type" value="Genomic_DNA"/>
</dbReference>
<keyword evidence="3" id="KW-1185">Reference proteome</keyword>
<feature type="region of interest" description="Disordered" evidence="1">
    <location>
        <begin position="1"/>
        <end position="37"/>
    </location>
</feature>
<evidence type="ECO:0000256" key="1">
    <source>
        <dbReference type="SAM" id="MobiDB-lite"/>
    </source>
</evidence>
<dbReference type="Proteomes" id="UP000054007">
    <property type="component" value="Unassembled WGS sequence"/>
</dbReference>
<feature type="compositionally biased region" description="Basic residues" evidence="1">
    <location>
        <begin position="171"/>
        <end position="187"/>
    </location>
</feature>
<organism evidence="2 3">
    <name type="scientific">Cylindrobasidium torrendii FP15055 ss-10</name>
    <dbReference type="NCBI Taxonomy" id="1314674"/>
    <lineage>
        <taxon>Eukaryota</taxon>
        <taxon>Fungi</taxon>
        <taxon>Dikarya</taxon>
        <taxon>Basidiomycota</taxon>
        <taxon>Agaricomycotina</taxon>
        <taxon>Agaricomycetes</taxon>
        <taxon>Agaricomycetidae</taxon>
        <taxon>Agaricales</taxon>
        <taxon>Marasmiineae</taxon>
        <taxon>Physalacriaceae</taxon>
        <taxon>Cylindrobasidium</taxon>
    </lineage>
</organism>